<dbReference type="EMBL" id="SRRZ01000030">
    <property type="protein sequence ID" value="NQE34364.1"/>
    <property type="molecule type" value="Genomic_DNA"/>
</dbReference>
<name>A0ABX2CVC1_9CYAN</name>
<keyword evidence="3" id="KW-1185">Reference proteome</keyword>
<feature type="compositionally biased region" description="Basic and acidic residues" evidence="1">
    <location>
        <begin position="242"/>
        <end position="254"/>
    </location>
</feature>
<dbReference type="Proteomes" id="UP000702425">
    <property type="component" value="Unassembled WGS sequence"/>
</dbReference>
<feature type="region of interest" description="Disordered" evidence="1">
    <location>
        <begin position="225"/>
        <end position="254"/>
    </location>
</feature>
<evidence type="ECO:0008006" key="4">
    <source>
        <dbReference type="Google" id="ProtNLM"/>
    </source>
</evidence>
<dbReference type="InterPro" id="IPR014951">
    <property type="entry name" value="DUF1822"/>
</dbReference>
<evidence type="ECO:0000256" key="1">
    <source>
        <dbReference type="SAM" id="MobiDB-lite"/>
    </source>
</evidence>
<protein>
    <recommendedName>
        <fullName evidence="4">DUF1822 family protein</fullName>
    </recommendedName>
</protein>
<evidence type="ECO:0000313" key="2">
    <source>
        <dbReference type="EMBL" id="NQE34364.1"/>
    </source>
</evidence>
<reference evidence="2 3" key="1">
    <citation type="journal article" date="2020" name="Sci. Rep.">
        <title>A novel cyanobacterial geosmin producer, revising GeoA distribution and dispersion patterns in Bacteria.</title>
        <authorList>
            <person name="Churro C."/>
            <person name="Semedo-Aguiar A.P."/>
            <person name="Silva A.D."/>
            <person name="Pereira-Leal J.B."/>
            <person name="Leite R.B."/>
        </authorList>
    </citation>
    <scope>NUCLEOTIDE SEQUENCE [LARGE SCALE GENOMIC DNA]</scope>
    <source>
        <strain evidence="2 3">IPMA8</strain>
    </source>
</reference>
<gene>
    <name evidence="2" type="ORF">E5S67_02088</name>
</gene>
<organism evidence="2 3">
    <name type="scientific">Microcoleus asticus IPMA8</name>
    <dbReference type="NCBI Taxonomy" id="2563858"/>
    <lineage>
        <taxon>Bacteria</taxon>
        <taxon>Bacillati</taxon>
        <taxon>Cyanobacteriota</taxon>
        <taxon>Cyanophyceae</taxon>
        <taxon>Oscillatoriophycideae</taxon>
        <taxon>Oscillatoriales</taxon>
        <taxon>Microcoleaceae</taxon>
        <taxon>Microcoleus</taxon>
        <taxon>Microcoleus asticus</taxon>
    </lineage>
</organism>
<dbReference type="RefSeq" id="WP_172186975.1">
    <property type="nucleotide sequence ID" value="NZ_CAWPPK010000224.1"/>
</dbReference>
<sequence length="287" mass="31731">MVNSMDTYLLEIPLEQTARNLALQFASEQANPQKGKRVYFNTLAVWAVNYFLEWMEMETDIDGGDSWNSAMRAVLDVGDLVLPGIGKIECCPVQLGESAISLPEVWESRIAYIVIQFAEPFDQVKLLGFIPAVEMQDETEEISLANLKPVEELLDYLDRIELAIPLLQGEIEELLSDFGEDDPVQAQVRENLQNKSISEIVAILNKVLHSSEKSDWGYEGGKALAGSGSSSGGLGNRNISFSRDKSSPVEKASDIEEDVKAELNLIAEDLLEKLAEIWGDGDDFALS</sequence>
<evidence type="ECO:0000313" key="3">
    <source>
        <dbReference type="Proteomes" id="UP000702425"/>
    </source>
</evidence>
<comment type="caution">
    <text evidence="2">The sequence shown here is derived from an EMBL/GenBank/DDBJ whole genome shotgun (WGS) entry which is preliminary data.</text>
</comment>
<dbReference type="Pfam" id="PF08852">
    <property type="entry name" value="DUF1822"/>
    <property type="match status" value="1"/>
</dbReference>
<accession>A0ABX2CVC1</accession>
<proteinExistence type="predicted"/>